<reference evidence="8" key="1">
    <citation type="submission" date="2020-05" db="EMBL/GenBank/DDBJ databases">
        <title>Phylogenomic resolution of chytrid fungi.</title>
        <authorList>
            <person name="Stajich J.E."/>
            <person name="Amses K."/>
            <person name="Simmons R."/>
            <person name="Seto K."/>
            <person name="Myers J."/>
            <person name="Bonds A."/>
            <person name="Quandt C.A."/>
            <person name="Barry K."/>
            <person name="Liu P."/>
            <person name="Grigoriev I."/>
            <person name="Longcore J.E."/>
            <person name="James T.Y."/>
        </authorList>
    </citation>
    <scope>NUCLEOTIDE SEQUENCE</scope>
    <source>
        <strain evidence="8">JEL0318</strain>
    </source>
</reference>
<evidence type="ECO:0000256" key="4">
    <source>
        <dbReference type="ARBA" id="ARBA00023163"/>
    </source>
</evidence>
<evidence type="ECO:0000259" key="7">
    <source>
        <dbReference type="Pfam" id="PF04082"/>
    </source>
</evidence>
<evidence type="ECO:0000313" key="9">
    <source>
        <dbReference type="Proteomes" id="UP001212841"/>
    </source>
</evidence>
<dbReference type="InterPro" id="IPR050815">
    <property type="entry name" value="TF_fung"/>
</dbReference>
<dbReference type="GO" id="GO:0003677">
    <property type="term" value="F:DNA binding"/>
    <property type="evidence" value="ECO:0007669"/>
    <property type="project" value="InterPro"/>
</dbReference>
<sequence length="485" mass="54265">MSSPYPASPYAQSPHPRGLSTERLARAASVDPVGMLEQPFAADVVRSFHPGTLPTSHFRPQPSPLLTTSPLTSSLFRNPFLPAAPPPLDNYVIQKWSPLFFREDTIRSICTTFFSHFYWYLLGSPNHPPTFFQTFQHNLAYRPFFIYSLCALAAPWSDGDCQAVRYFCDEENLPLWQAGDVYYNAARSMVHAVVEEECLEHVIALGNLAVYARERGELSTSFQWIGMAMRMATSLEYNVDPDVVAVHGHLTWIQKEARRRIWLGMCLEEFVGTMMVDRPVSKGYENLMTLEDSTPATSLPHSTSFNDGSLPDITSQLHSTRPSTAVKAYTNETVWLSVKTLDGEPSVEALILGNDLDPTKTLVYLVGLYSKCLGLCGTVTKFLKRRSSGADSSSPPPYGSSLDPSQAYPQYASSSQPQQQQSRKPPNLVGSDIPLSPDHLSTKRIALQRELEAFRTSLPEWARNVDKFPGDDPTRAQRYPIYHVM</sequence>
<dbReference type="AlphaFoldDB" id="A0AAD5S5W6"/>
<accession>A0AAD5S5W6</accession>
<keyword evidence="9" id="KW-1185">Reference proteome</keyword>
<evidence type="ECO:0000256" key="3">
    <source>
        <dbReference type="ARBA" id="ARBA00023015"/>
    </source>
</evidence>
<dbReference type="EMBL" id="JADGJD010001231">
    <property type="protein sequence ID" value="KAJ3045450.1"/>
    <property type="molecule type" value="Genomic_DNA"/>
</dbReference>
<dbReference type="CDD" id="cd12148">
    <property type="entry name" value="fungal_TF_MHR"/>
    <property type="match status" value="1"/>
</dbReference>
<dbReference type="Proteomes" id="UP001212841">
    <property type="component" value="Unassembled WGS sequence"/>
</dbReference>
<keyword evidence="4" id="KW-0804">Transcription</keyword>
<dbReference type="Pfam" id="PF04082">
    <property type="entry name" value="Fungal_trans"/>
    <property type="match status" value="1"/>
</dbReference>
<dbReference type="GO" id="GO:0005634">
    <property type="term" value="C:nucleus"/>
    <property type="evidence" value="ECO:0007669"/>
    <property type="project" value="UniProtKB-SubCell"/>
</dbReference>
<keyword evidence="5" id="KW-0539">Nucleus</keyword>
<gene>
    <name evidence="8" type="ORF">HK097_001217</name>
</gene>
<feature type="compositionally biased region" description="Low complexity" evidence="6">
    <location>
        <begin position="404"/>
        <end position="422"/>
    </location>
</feature>
<dbReference type="PANTHER" id="PTHR47338">
    <property type="entry name" value="ZN(II)2CYS6 TRANSCRIPTION FACTOR (EUROFUNG)-RELATED"/>
    <property type="match status" value="1"/>
</dbReference>
<dbReference type="GO" id="GO:0000981">
    <property type="term" value="F:DNA-binding transcription factor activity, RNA polymerase II-specific"/>
    <property type="evidence" value="ECO:0007669"/>
    <property type="project" value="InterPro"/>
</dbReference>
<evidence type="ECO:0000313" key="8">
    <source>
        <dbReference type="EMBL" id="KAJ3045450.1"/>
    </source>
</evidence>
<evidence type="ECO:0000256" key="1">
    <source>
        <dbReference type="ARBA" id="ARBA00004123"/>
    </source>
</evidence>
<dbReference type="PANTHER" id="PTHR47338:SF5">
    <property type="entry name" value="ZN(II)2CYS6 TRANSCRIPTION FACTOR (EUROFUNG)"/>
    <property type="match status" value="1"/>
</dbReference>
<comment type="caution">
    <text evidence="8">The sequence shown here is derived from an EMBL/GenBank/DDBJ whole genome shotgun (WGS) entry which is preliminary data.</text>
</comment>
<evidence type="ECO:0000256" key="5">
    <source>
        <dbReference type="ARBA" id="ARBA00023242"/>
    </source>
</evidence>
<evidence type="ECO:0000256" key="2">
    <source>
        <dbReference type="ARBA" id="ARBA00022723"/>
    </source>
</evidence>
<comment type="subcellular location">
    <subcellularLocation>
        <location evidence="1">Nucleus</location>
    </subcellularLocation>
</comment>
<feature type="domain" description="Xylanolytic transcriptional activator regulatory" evidence="7">
    <location>
        <begin position="113"/>
        <end position="265"/>
    </location>
</feature>
<dbReference type="GO" id="GO:0008270">
    <property type="term" value="F:zinc ion binding"/>
    <property type="evidence" value="ECO:0007669"/>
    <property type="project" value="InterPro"/>
</dbReference>
<dbReference type="InterPro" id="IPR007219">
    <property type="entry name" value="XnlR_reg_dom"/>
</dbReference>
<keyword evidence="3" id="KW-0805">Transcription regulation</keyword>
<feature type="non-terminal residue" evidence="8">
    <location>
        <position position="485"/>
    </location>
</feature>
<proteinExistence type="predicted"/>
<keyword evidence="2" id="KW-0479">Metal-binding</keyword>
<protein>
    <recommendedName>
        <fullName evidence="7">Xylanolytic transcriptional activator regulatory domain-containing protein</fullName>
    </recommendedName>
</protein>
<feature type="region of interest" description="Disordered" evidence="6">
    <location>
        <begin position="386"/>
        <end position="435"/>
    </location>
</feature>
<dbReference type="GO" id="GO:0006351">
    <property type="term" value="P:DNA-templated transcription"/>
    <property type="evidence" value="ECO:0007669"/>
    <property type="project" value="InterPro"/>
</dbReference>
<name>A0AAD5S5W6_9FUNG</name>
<evidence type="ECO:0000256" key="6">
    <source>
        <dbReference type="SAM" id="MobiDB-lite"/>
    </source>
</evidence>
<organism evidence="8 9">
    <name type="scientific">Rhizophlyctis rosea</name>
    <dbReference type="NCBI Taxonomy" id="64517"/>
    <lineage>
        <taxon>Eukaryota</taxon>
        <taxon>Fungi</taxon>
        <taxon>Fungi incertae sedis</taxon>
        <taxon>Chytridiomycota</taxon>
        <taxon>Chytridiomycota incertae sedis</taxon>
        <taxon>Chytridiomycetes</taxon>
        <taxon>Rhizophlyctidales</taxon>
        <taxon>Rhizophlyctidaceae</taxon>
        <taxon>Rhizophlyctis</taxon>
    </lineage>
</organism>